<dbReference type="Pfam" id="PF07520">
    <property type="entry name" value="SrfB"/>
    <property type="match status" value="1"/>
</dbReference>
<proteinExistence type="predicted"/>
<organism evidence="1 2">
    <name type="scientific">Pseudomonas putida</name>
    <name type="common">Arthrobacter siderocapsulatus</name>
    <dbReference type="NCBI Taxonomy" id="303"/>
    <lineage>
        <taxon>Bacteria</taxon>
        <taxon>Pseudomonadati</taxon>
        <taxon>Pseudomonadota</taxon>
        <taxon>Gammaproteobacteria</taxon>
        <taxon>Pseudomonadales</taxon>
        <taxon>Pseudomonadaceae</taxon>
        <taxon>Pseudomonas</taxon>
    </lineage>
</organism>
<evidence type="ECO:0000313" key="2">
    <source>
        <dbReference type="Proteomes" id="UP000196082"/>
    </source>
</evidence>
<evidence type="ECO:0000313" key="1">
    <source>
        <dbReference type="EMBL" id="OUM34115.1"/>
    </source>
</evidence>
<dbReference type="RefSeq" id="WP_086975970.1">
    <property type="nucleotide sequence ID" value="NZ_NFSB01000071.1"/>
</dbReference>
<reference evidence="1 2" key="1">
    <citation type="submission" date="2017-05" db="EMBL/GenBank/DDBJ databases">
        <title>Whole genome sequence of Pseudomonas putida isolate 1312 commercialized as a biostimulant.</title>
        <authorList>
            <person name="Crovadore J."/>
            <person name="Blanc P."/>
            <person name="Chablais R."/>
            <person name="Cochard B."/>
            <person name="Grizard D."/>
            <person name="Lefort F."/>
        </authorList>
    </citation>
    <scope>NUCLEOTIDE SEQUENCE [LARGE SCALE GENOMIC DNA]</scope>
    <source>
        <strain evidence="1 2">1312</strain>
    </source>
</reference>
<dbReference type="EMBL" id="NFSB01000071">
    <property type="protein sequence ID" value="OUM34115.1"/>
    <property type="molecule type" value="Genomic_DNA"/>
</dbReference>
<protein>
    <submittedName>
        <fullName evidence="1">Virulence factor SrfB</fullName>
    </submittedName>
</protein>
<dbReference type="InterPro" id="IPR043129">
    <property type="entry name" value="ATPase_NBD"/>
</dbReference>
<gene>
    <name evidence="1" type="ORF">B8W72_11220</name>
</gene>
<name>A0A1Y3L7Y5_PSEPU</name>
<dbReference type="InterPro" id="IPR009216">
    <property type="entry name" value="Virulence_factor_SrfB"/>
</dbReference>
<dbReference type="PIRSF" id="PIRSF034585">
    <property type="entry name" value="SrfB"/>
    <property type="match status" value="1"/>
</dbReference>
<dbReference type="AlphaFoldDB" id="A0A1Y3L7Y5"/>
<dbReference type="Proteomes" id="UP000196082">
    <property type="component" value="Unassembled WGS sequence"/>
</dbReference>
<accession>A0A1Y3L7Y5</accession>
<dbReference type="SUPFAM" id="SSF53067">
    <property type="entry name" value="Actin-like ATPase domain"/>
    <property type="match status" value="1"/>
</dbReference>
<sequence length="1025" mass="114836">MLPEITQFEETVTLVSDTGIQFMDFALRLGPDGEQTGKFVQLNNGMVPTRLLWSKEYKDFYEPEPDKVVQVEFDTSEESHFRLPMEDSLKLLDGVWLPIPVLRFTPPYRFDEGPNNWARMRLVKLAEPDVDGNTHRLTLGFDSRTMPVVAGAPYLAPNEDDVRSGVAFKLACSAREYGWFLTHTWIRDWLVEVYTEARAEWTRERLDRDLQGNRHLGHYLNLLSLLRRPVPAEQSNEKPKVEIPEIKVIANEANGIVKPIPVDLVLDVGNSRTCGILIEDHGQAGSGMRHNYVLALRDLSEPEKVYNQAFESRVEFTHAAFGKDHLSIKSGRHNAFQWPTIARVGGEASRLASRNRGTEGSTGLSSPKRYLWDEKAYGHGWRFNTAYVKTDKEPMAVAAPFANLINDRGQPLYLKPFDMPVFNPRYSRSNLMTFMLAEVVTQALTQINSPAQRSRQGHARVPRLLNSITLTVPPGMPQAERSLLSNRLYEAIGLVWKSLGWHQDESNPFKGKDVTTRTPFPSVRVEWDEASCGQLVYLYNEVNENFAGHPEEFFATLARPDKLEHEQITLATIDIGGGTTDLVITDYRLDRGTGGGAGANAHIVPNQRFRDGFKIAGDDILLDVIQEFILPSFASALRNAGVPAPDALMSSLCGNGGATVQERLLRQQLNLQVFVPLGLALLKAYEQFDPALPPAAVEQTWQQALGEAVVSDKVLAYVNAAVRREVGRDGTLDLLQTPITFDLEQVHAAFIGGQINVTRALAELCEVVAKYPCDMLLLTGRPSRLPGIQAFIRQRLPLPPGRILPMQNYRTGGWYPFHRNGLIDDPKSTASVGAMICLLCSNHSVPNFYFRTAALKPYSIIKHFGQIDAAGTIKHHDVLYHDLKSDKGLIELPIVGEGEERGTPWLEMRGDLHLGYRQLATERWSASPLYTLRFTPSGKAAFSRAIGKNGEAPVLRIRLEVEQFEQEERDQGLISDKLVIQKLESNIQDADFDFDRDLELSLNTMPTMSLSDSDYWLDSGNVKGK</sequence>
<comment type="caution">
    <text evidence="1">The sequence shown here is derived from an EMBL/GenBank/DDBJ whole genome shotgun (WGS) entry which is preliminary data.</text>
</comment>